<reference evidence="1" key="1">
    <citation type="journal article" date="2022" name="Int. J. Mol. Sci.">
        <title>Draft Genome of Tanacetum Coccineum: Genomic Comparison of Closely Related Tanacetum-Family Plants.</title>
        <authorList>
            <person name="Yamashiro T."/>
            <person name="Shiraishi A."/>
            <person name="Nakayama K."/>
            <person name="Satake H."/>
        </authorList>
    </citation>
    <scope>NUCLEOTIDE SEQUENCE</scope>
</reference>
<accession>A0ABQ5BSZ6</accession>
<keyword evidence="2" id="KW-1185">Reference proteome</keyword>
<gene>
    <name evidence="1" type="ORF">Tco_0876666</name>
</gene>
<evidence type="ECO:0000313" key="2">
    <source>
        <dbReference type="Proteomes" id="UP001151760"/>
    </source>
</evidence>
<proteinExistence type="predicted"/>
<dbReference type="EMBL" id="BQNB010013602">
    <property type="protein sequence ID" value="GJT17960.1"/>
    <property type="molecule type" value="Genomic_DNA"/>
</dbReference>
<organism evidence="1 2">
    <name type="scientific">Tanacetum coccineum</name>
    <dbReference type="NCBI Taxonomy" id="301880"/>
    <lineage>
        <taxon>Eukaryota</taxon>
        <taxon>Viridiplantae</taxon>
        <taxon>Streptophyta</taxon>
        <taxon>Embryophyta</taxon>
        <taxon>Tracheophyta</taxon>
        <taxon>Spermatophyta</taxon>
        <taxon>Magnoliopsida</taxon>
        <taxon>eudicotyledons</taxon>
        <taxon>Gunneridae</taxon>
        <taxon>Pentapetalae</taxon>
        <taxon>asterids</taxon>
        <taxon>campanulids</taxon>
        <taxon>Asterales</taxon>
        <taxon>Asteraceae</taxon>
        <taxon>Asteroideae</taxon>
        <taxon>Anthemideae</taxon>
        <taxon>Anthemidinae</taxon>
        <taxon>Tanacetum</taxon>
    </lineage>
</organism>
<protein>
    <submittedName>
        <fullName evidence="1">Uncharacterized protein</fullName>
    </submittedName>
</protein>
<comment type="caution">
    <text evidence="1">The sequence shown here is derived from an EMBL/GenBank/DDBJ whole genome shotgun (WGS) entry which is preliminary data.</text>
</comment>
<sequence>MSFYSEIFGEFTGVGRSGTFIVEVFVEISDYVGYVDSFFVMDEELLVLNEVKKSVLMLTVVHGDFRAQRWILVTLRGGFAARTEALVRDHPFELGSGFLRVLQIERLLTNRWCGHGVVDYEDCEMGRVRYSKKENLH</sequence>
<name>A0ABQ5BSZ6_9ASTR</name>
<evidence type="ECO:0000313" key="1">
    <source>
        <dbReference type="EMBL" id="GJT17960.1"/>
    </source>
</evidence>
<reference evidence="1" key="2">
    <citation type="submission" date="2022-01" db="EMBL/GenBank/DDBJ databases">
        <authorList>
            <person name="Yamashiro T."/>
            <person name="Shiraishi A."/>
            <person name="Satake H."/>
            <person name="Nakayama K."/>
        </authorList>
    </citation>
    <scope>NUCLEOTIDE SEQUENCE</scope>
</reference>
<dbReference type="Proteomes" id="UP001151760">
    <property type="component" value="Unassembled WGS sequence"/>
</dbReference>